<gene>
    <name evidence="2" type="ORF">GBAR_LOCUS15694</name>
</gene>
<dbReference type="EMBL" id="CASHTH010002278">
    <property type="protein sequence ID" value="CAI8027424.1"/>
    <property type="molecule type" value="Genomic_DNA"/>
</dbReference>
<protein>
    <submittedName>
        <fullName evidence="2">Uncharacterized protein</fullName>
    </submittedName>
</protein>
<dbReference type="Proteomes" id="UP001174909">
    <property type="component" value="Unassembled WGS sequence"/>
</dbReference>
<reference evidence="2" key="1">
    <citation type="submission" date="2023-03" db="EMBL/GenBank/DDBJ databases">
        <authorList>
            <person name="Steffen K."/>
            <person name="Cardenas P."/>
        </authorList>
    </citation>
    <scope>NUCLEOTIDE SEQUENCE</scope>
</reference>
<feature type="compositionally biased region" description="Basic and acidic residues" evidence="1">
    <location>
        <begin position="24"/>
        <end position="42"/>
    </location>
</feature>
<dbReference type="AlphaFoldDB" id="A0AA35SDG0"/>
<sequence>MTSTISERIAKQSKSLPVATGLQREAEERERGRRREREEARARMNSHHALWEGGYQYRQQLQPNSTT</sequence>
<evidence type="ECO:0000313" key="2">
    <source>
        <dbReference type="EMBL" id="CAI8027424.1"/>
    </source>
</evidence>
<evidence type="ECO:0000313" key="3">
    <source>
        <dbReference type="Proteomes" id="UP001174909"/>
    </source>
</evidence>
<organism evidence="2 3">
    <name type="scientific">Geodia barretti</name>
    <name type="common">Barrett's horny sponge</name>
    <dbReference type="NCBI Taxonomy" id="519541"/>
    <lineage>
        <taxon>Eukaryota</taxon>
        <taxon>Metazoa</taxon>
        <taxon>Porifera</taxon>
        <taxon>Demospongiae</taxon>
        <taxon>Heteroscleromorpha</taxon>
        <taxon>Tetractinellida</taxon>
        <taxon>Astrophorina</taxon>
        <taxon>Geodiidae</taxon>
        <taxon>Geodia</taxon>
    </lineage>
</organism>
<accession>A0AA35SDG0</accession>
<evidence type="ECO:0000256" key="1">
    <source>
        <dbReference type="SAM" id="MobiDB-lite"/>
    </source>
</evidence>
<proteinExistence type="predicted"/>
<keyword evidence="3" id="KW-1185">Reference proteome</keyword>
<name>A0AA35SDG0_GEOBA</name>
<comment type="caution">
    <text evidence="2">The sequence shown here is derived from an EMBL/GenBank/DDBJ whole genome shotgun (WGS) entry which is preliminary data.</text>
</comment>
<feature type="region of interest" description="Disordered" evidence="1">
    <location>
        <begin position="1"/>
        <end position="47"/>
    </location>
</feature>